<proteinExistence type="predicted"/>
<organism evidence="2 3">
    <name type="scientific">Pararge aegeria aegeria</name>
    <dbReference type="NCBI Taxonomy" id="348720"/>
    <lineage>
        <taxon>Eukaryota</taxon>
        <taxon>Metazoa</taxon>
        <taxon>Ecdysozoa</taxon>
        <taxon>Arthropoda</taxon>
        <taxon>Hexapoda</taxon>
        <taxon>Insecta</taxon>
        <taxon>Pterygota</taxon>
        <taxon>Neoptera</taxon>
        <taxon>Endopterygota</taxon>
        <taxon>Lepidoptera</taxon>
        <taxon>Glossata</taxon>
        <taxon>Ditrysia</taxon>
        <taxon>Papilionoidea</taxon>
        <taxon>Nymphalidae</taxon>
        <taxon>Satyrinae</taxon>
        <taxon>Satyrini</taxon>
        <taxon>Parargina</taxon>
        <taxon>Pararge</taxon>
    </lineage>
</organism>
<sequence>MVGHIAERTVGHWGPKVMQGWNGNLAQVNAALVGQQGGQTTSNEFLGAAGNKWPGTVDFGAPNNRTMSSSGRQ</sequence>
<evidence type="ECO:0000313" key="3">
    <source>
        <dbReference type="Proteomes" id="UP000838756"/>
    </source>
</evidence>
<comment type="caution">
    <text evidence="2">The sequence shown here is derived from an EMBL/GenBank/DDBJ whole genome shotgun (WGS) entry which is preliminary data.</text>
</comment>
<evidence type="ECO:0000256" key="1">
    <source>
        <dbReference type="SAM" id="MobiDB-lite"/>
    </source>
</evidence>
<protein>
    <submittedName>
        <fullName evidence="2">Jg18943 protein</fullName>
    </submittedName>
</protein>
<gene>
    <name evidence="2" type="primary">jg18943</name>
    <name evidence="2" type="ORF">PAEG_LOCUS27802</name>
</gene>
<dbReference type="Proteomes" id="UP000838756">
    <property type="component" value="Unassembled WGS sequence"/>
</dbReference>
<dbReference type="EMBL" id="CAKXAJ010026541">
    <property type="protein sequence ID" value="CAH2269706.1"/>
    <property type="molecule type" value="Genomic_DNA"/>
</dbReference>
<keyword evidence="3" id="KW-1185">Reference proteome</keyword>
<evidence type="ECO:0000313" key="2">
    <source>
        <dbReference type="EMBL" id="CAH2269706.1"/>
    </source>
</evidence>
<dbReference type="AlphaFoldDB" id="A0A8S4SPR2"/>
<accession>A0A8S4SPR2</accession>
<reference evidence="2" key="1">
    <citation type="submission" date="2022-03" db="EMBL/GenBank/DDBJ databases">
        <authorList>
            <person name="Lindestad O."/>
        </authorList>
    </citation>
    <scope>NUCLEOTIDE SEQUENCE</scope>
</reference>
<feature type="region of interest" description="Disordered" evidence="1">
    <location>
        <begin position="43"/>
        <end position="73"/>
    </location>
</feature>
<feature type="compositionally biased region" description="Polar residues" evidence="1">
    <location>
        <begin position="63"/>
        <end position="73"/>
    </location>
</feature>
<name>A0A8S4SPR2_9NEOP</name>